<dbReference type="eggNOG" id="KOG1426">
    <property type="taxonomic scope" value="Eukaryota"/>
</dbReference>
<dbReference type="InterPro" id="IPR035983">
    <property type="entry name" value="Hect_E3_ubiquitin_ligase"/>
</dbReference>
<dbReference type="PROSITE" id="PS50237">
    <property type="entry name" value="HECT"/>
    <property type="match status" value="1"/>
</dbReference>
<dbReference type="EMBL" id="DS113286">
    <property type="protein sequence ID" value="EAY13410.1"/>
    <property type="molecule type" value="Genomic_DNA"/>
</dbReference>
<evidence type="ECO:0000256" key="1">
    <source>
        <dbReference type="ARBA" id="ARBA00022786"/>
    </source>
</evidence>
<dbReference type="SMR" id="A2E1T1"/>
<feature type="active site" description="Glycyl thioester intermediate" evidence="2">
    <location>
        <position position="2584"/>
    </location>
</feature>
<dbReference type="InParanoid" id="A2E1T1"/>
<gene>
    <name evidence="4" type="ORF">TVAG_424420</name>
</gene>
<evidence type="ECO:0000259" key="3">
    <source>
        <dbReference type="PROSITE" id="PS50237"/>
    </source>
</evidence>
<feature type="domain" description="HECT" evidence="3">
    <location>
        <begin position="2285"/>
        <end position="2616"/>
    </location>
</feature>
<accession>A2E1T1</accession>
<evidence type="ECO:0000313" key="4">
    <source>
        <dbReference type="EMBL" id="EAY13410.1"/>
    </source>
</evidence>
<organism evidence="4 5">
    <name type="scientific">Trichomonas vaginalis (strain ATCC PRA-98 / G3)</name>
    <dbReference type="NCBI Taxonomy" id="412133"/>
    <lineage>
        <taxon>Eukaryota</taxon>
        <taxon>Metamonada</taxon>
        <taxon>Parabasalia</taxon>
        <taxon>Trichomonadida</taxon>
        <taxon>Trichomonadidae</taxon>
        <taxon>Trichomonas</taxon>
    </lineage>
</organism>
<dbReference type="Gene3D" id="3.30.2410.10">
    <property type="entry name" value="Hect, E3 ligase catalytic domain"/>
    <property type="match status" value="1"/>
</dbReference>
<dbReference type="Proteomes" id="UP000001542">
    <property type="component" value="Unassembled WGS sequence"/>
</dbReference>
<proteinExistence type="predicted"/>
<dbReference type="VEuPathDB" id="TrichDB:TVAG_424420"/>
<dbReference type="Pfam" id="PF00632">
    <property type="entry name" value="HECT"/>
    <property type="match status" value="1"/>
</dbReference>
<dbReference type="SMART" id="SM00119">
    <property type="entry name" value="HECTc"/>
    <property type="match status" value="1"/>
</dbReference>
<dbReference type="SUPFAM" id="SSF56204">
    <property type="entry name" value="Hect, E3 ligase catalytic domain"/>
    <property type="match status" value="1"/>
</dbReference>
<evidence type="ECO:0000256" key="2">
    <source>
        <dbReference type="PROSITE-ProRule" id="PRU00104"/>
    </source>
</evidence>
<dbReference type="PANTHER" id="PTHR46654">
    <property type="entry name" value="E3 UBIQUITIN-PROTEIN LIGASE HECTD3"/>
    <property type="match status" value="1"/>
</dbReference>
<protein>
    <recommendedName>
        <fullName evidence="3">HECT domain-containing protein</fullName>
    </recommendedName>
</protein>
<dbReference type="GO" id="GO:0061630">
    <property type="term" value="F:ubiquitin protein ligase activity"/>
    <property type="evidence" value="ECO:0000318"/>
    <property type="project" value="GO_Central"/>
</dbReference>
<dbReference type="InterPro" id="IPR000569">
    <property type="entry name" value="HECT_dom"/>
</dbReference>
<dbReference type="Gene3D" id="3.90.1750.10">
    <property type="entry name" value="Hect, E3 ligase catalytic domains"/>
    <property type="match status" value="1"/>
</dbReference>
<sequence>MGNSSSAGVKSKETNSINSATFSQPYFWQRSAGTPFIKVSDYITKSVKTNISPADLSYLLLGCCEQLNNIPQLLETIITEQDNISSKNDSKDGEPDFLQILRSNYSYYVNNQEISTSIISSFQMYSNKMFMPWSFTPPRHGNKLVLPTLAQIFDSIDVAIDSLNNKKIDLSPIEIVTNFFKLVSPPSAFPPPSKEFFPKNSTGLAISISTKFTATHGMASNGCFLFVLVSDGILQIFPLFNHGTVTSPIIRQLNAKFGNDASLLVRDNILQIFYGKQVFSYSVDHILATETEIKGNVENTEKNYFAVLSDGITHCFVEQNFVVNIYDSATNKQIRSVQLHSGNAPLSKDLRELFPAMADYHQIPMAMNGCFIGMLFRVQQFASLLRVFSLITGEHVLDDNHSTNEQFYSIMTDMNTRSIWTIVGPRLSLKRYYFAGSIDPSLFSFSIVPHQLSKLKVGNCFKELTYTLQKNLIHLIGSQIIPKSLLPDKDHFQQMHRLIGMISDFLSNNRKVSDKMAIYYKSMLQNMIIILDINLKAIELANKGKPDFINKLFELVTLLPSEMRTFLFFNHLKLFMYNSDDNKISDFALTMMCSILEKLTNENIIHWALSRIAISGVLSTISINKYTTMKNLIPQSIKEPPTKQIFTSLLILHQRSIISVALDTLKNDPFLPITVSAKYLDDQNPLHILGEYLNFVVSRFDSAISEVSSGDELTNSVIFIVFKELVDGLSPLTIYHTVAQVATSLVHVLLTKIGEFITRIDFNTSDEGKMSELIKAFLFLFAQFASTLVKGGVLSVFEERFVWLVRANIDIIDKYNLQRITEEDFEPLRYEKMNDFILGNFDVMSVIYKKFKPLQNKNLKENIKKLDRLSMAALSIHTECVKDLISLNETNTLTDTLKKCVEQMFRIRNTVRELIQNGRDDDVTIIIHRLRMLIRMKSDFNGFDNPSILLGDFVLCNTPPARIMQILSQQRSRIQTTLVGFNLIDSTYTMKIHPQYNTIISYALSRIERFDGLSSIIKMTPLTDMQKKQIESFFSRILSLIKEDVNTDKWILVAYRFFRDIDMFDDVKRFFLEGILEAFTKNPTRFSLFALCFSLIPSITELPASLANIDNIQPIRYILLSEALRFIDCPLELFERYDKMFWTIKSDFARLTCRTMFHMLSSSEIPDEIVQKTVANMIRYVGENTLLNQHIPFCNEMTWILRRMITTRHRACEMIKNTIHALTPSSDKYDICGALTVIGSYTEKLRPYCNVKYHLNRNSVFECIAIQQIVEDKNVFYYCFHRPFIIMSQSTKIKMTPDTMIYAVPMIILDPKEFDFDFIISFFDYAFNSASKVTQSVYMQVLALFCNEPDFVQRLNGSQMKKLVECPLPFSDISNTMSEIEKFGKMQTLPTIYGFSQMKYKDNEYTSYVSPQISEDAPPFTVTITTPPGQLKFYVGVISSCVDKHHTRYSLVSIPDGQTYPIESYSQIILEPSQTSLTLTFNMPSALFKIGNSSYKFPDGRAFKIIVAMHKSIPFDVNVPQAANVFERDSTPPQIQRGCIDFDEERPLFNIPSGCVNENLSHDIMKMKQLSLTVGRLPPDEKMMSNFILPPQFISIHIGFTSEASEPLINEQIRGLYKQLTYQWSTIVLMRILLLKQELITSERLMMKLVSLLIVMLESFIPSEFELQKFPFSLANPIWDRNAHTNLLYMGLEQESLKALKIFVQRSQFKSALCKGLQAMARSERMHLVARPCRSHHYFASPRKGNEPCSWRENPQNYQCTSNCIVCPNDFHGYVHNSIRFRTYQSNQTFPTPAIIPLSNPPHVISFNGNNRREFSVFDINPMNNTWIYDTPFEMLLLLKNFVFLAQSDEERSAAKRILLECYIIQSPFIYNYLPQFADLMQIQIPVTPFDDNEQYKQLLCIVAWMLQTRKDEEFVSQRFHILYLHDQHVLTSPENKRISMYFPEFFTKKFEPCKDDKIMIPEAIIDPGAIHGNFPGYILMLRQFARQYKSLEGFPFWEILPMWFRISGSFKGQGDFIEPSLEITSPTTCHVSNPSGVELEIKFTKTGRLSHEMYIFRSPNAEFDNPVVICEHEIKNPINTKEKDLFFSIIGNHHDNWNNLKPSIISLSKKPLSKQTALSNIVPISSIKSRFMDDMQQFAVEWNSNDTEELISILPRISLREPTFAAVENIAKSCSLCSKFSPTVVVLHALLIHHFNYIRCNYYKSIPQNLWNSMTSFLSAEDAADAMISMIYMCPEAAYPTLTIDRHTAHRLVTNGNGDPMYSIISQLSRILRNIPPQRLCCKKKPWKVNFVGELAVDAGGPGRELLTEAAASIFEPTTLLAIPVPNMRNHTGQYKDVYIPFDKTMCRSADFFTIGILLGIIIRTGLQQDIPFAPLVWKFIANERIGIDDIIAVDSGLADHFNHMRSVSEDSDFAIHYAFQWKVEDWDGTKVMLPGHDKSQIIQEEDVEQYIKESVDFRLNSIMPHLRDIRSGFRQNTGFKHNSLMTGALLSRMAQGNGDISVLHLKQITTVSDFEDGIMNEYVQRFFRSVERLNKEQRKLLLKFITTLTRLPNSTLIPDFKLKIDMKDCPKPDEMLPTASTCFNKLHLPKYSTDEICYQKLLIAIQYCQTMEEK</sequence>
<dbReference type="InterPro" id="IPR042469">
    <property type="entry name" value="HECTD3"/>
</dbReference>
<keyword evidence="5" id="KW-1185">Reference proteome</keyword>
<dbReference type="KEGG" id="tva:4771388"/>
<evidence type="ECO:0000313" key="5">
    <source>
        <dbReference type="Proteomes" id="UP000001542"/>
    </source>
</evidence>
<dbReference type="RefSeq" id="XP_001325633.1">
    <property type="nucleotide sequence ID" value="XM_001325598.1"/>
</dbReference>
<dbReference type="STRING" id="5722.A2E1T1"/>
<dbReference type="Gene3D" id="3.30.2160.10">
    <property type="entry name" value="Hect, E3 ligase catalytic domain"/>
    <property type="match status" value="1"/>
</dbReference>
<dbReference type="OrthoDB" id="8068875at2759"/>
<dbReference type="VEuPathDB" id="TrichDB:TVAGG3_0304500"/>
<dbReference type="PANTHER" id="PTHR46654:SF1">
    <property type="entry name" value="E3 UBIQUITIN-PROTEIN LIGASE HECTD3"/>
    <property type="match status" value="1"/>
</dbReference>
<reference evidence="4" key="1">
    <citation type="submission" date="2006-10" db="EMBL/GenBank/DDBJ databases">
        <authorList>
            <person name="Amadeo P."/>
            <person name="Zhao Q."/>
            <person name="Wortman J."/>
            <person name="Fraser-Liggett C."/>
            <person name="Carlton J."/>
        </authorList>
    </citation>
    <scope>NUCLEOTIDE SEQUENCE</scope>
    <source>
        <strain evidence="4">G3</strain>
    </source>
</reference>
<name>A2E1T1_TRIV3</name>
<reference evidence="4" key="2">
    <citation type="journal article" date="2007" name="Science">
        <title>Draft genome sequence of the sexually transmitted pathogen Trichomonas vaginalis.</title>
        <authorList>
            <person name="Carlton J.M."/>
            <person name="Hirt R.P."/>
            <person name="Silva J.C."/>
            <person name="Delcher A.L."/>
            <person name="Schatz M."/>
            <person name="Zhao Q."/>
            <person name="Wortman J.R."/>
            <person name="Bidwell S.L."/>
            <person name="Alsmark U.C.M."/>
            <person name="Besteiro S."/>
            <person name="Sicheritz-Ponten T."/>
            <person name="Noel C.J."/>
            <person name="Dacks J.B."/>
            <person name="Foster P.G."/>
            <person name="Simillion C."/>
            <person name="Van de Peer Y."/>
            <person name="Miranda-Saavedra D."/>
            <person name="Barton G.J."/>
            <person name="Westrop G.D."/>
            <person name="Mueller S."/>
            <person name="Dessi D."/>
            <person name="Fiori P.L."/>
            <person name="Ren Q."/>
            <person name="Paulsen I."/>
            <person name="Zhang H."/>
            <person name="Bastida-Corcuera F.D."/>
            <person name="Simoes-Barbosa A."/>
            <person name="Brown M.T."/>
            <person name="Hayes R.D."/>
            <person name="Mukherjee M."/>
            <person name="Okumura C.Y."/>
            <person name="Schneider R."/>
            <person name="Smith A.J."/>
            <person name="Vanacova S."/>
            <person name="Villalvazo M."/>
            <person name="Haas B.J."/>
            <person name="Pertea M."/>
            <person name="Feldblyum T.V."/>
            <person name="Utterback T.R."/>
            <person name="Shu C.L."/>
            <person name="Osoegawa K."/>
            <person name="de Jong P.J."/>
            <person name="Hrdy I."/>
            <person name="Horvathova L."/>
            <person name="Zubacova Z."/>
            <person name="Dolezal P."/>
            <person name="Malik S.B."/>
            <person name="Logsdon J.M. Jr."/>
            <person name="Henze K."/>
            <person name="Gupta A."/>
            <person name="Wang C.C."/>
            <person name="Dunne R.L."/>
            <person name="Upcroft J.A."/>
            <person name="Upcroft P."/>
            <person name="White O."/>
            <person name="Salzberg S.L."/>
            <person name="Tang P."/>
            <person name="Chiu C.-H."/>
            <person name="Lee Y.-S."/>
            <person name="Embley T.M."/>
            <person name="Coombs G.H."/>
            <person name="Mottram J.C."/>
            <person name="Tachezy J."/>
            <person name="Fraser-Liggett C.M."/>
            <person name="Johnson P.J."/>
        </authorList>
    </citation>
    <scope>NUCLEOTIDE SEQUENCE [LARGE SCALE GENOMIC DNA]</scope>
    <source>
        <strain evidence="4">G3</strain>
    </source>
</reference>
<keyword evidence="1 2" id="KW-0833">Ubl conjugation pathway</keyword>